<dbReference type="PANTHER" id="PTHR30408">
    <property type="entry name" value="TYPE-1 RESTRICTION ENZYME ECOKI SPECIFICITY PROTEIN"/>
    <property type="match status" value="1"/>
</dbReference>
<comment type="similarity">
    <text evidence="1">Belongs to the type-I restriction system S methylase family.</text>
</comment>
<dbReference type="OrthoDB" id="398435at2"/>
<dbReference type="GO" id="GO:0003677">
    <property type="term" value="F:DNA binding"/>
    <property type="evidence" value="ECO:0007669"/>
    <property type="project" value="UniProtKB-KW"/>
</dbReference>
<gene>
    <name evidence="5" type="ORF">NCTC10293_01202</name>
</gene>
<evidence type="ECO:0000313" key="6">
    <source>
        <dbReference type="Proteomes" id="UP000255279"/>
    </source>
</evidence>
<dbReference type="InterPro" id="IPR000055">
    <property type="entry name" value="Restrct_endonuc_typeI_TRD"/>
</dbReference>
<dbReference type="Proteomes" id="UP000255279">
    <property type="component" value="Unassembled WGS sequence"/>
</dbReference>
<dbReference type="CDD" id="cd17291">
    <property type="entry name" value="RMtype1_S_MgeORF438P-TRD-CR_like"/>
    <property type="match status" value="1"/>
</dbReference>
<dbReference type="InterPro" id="IPR052021">
    <property type="entry name" value="Type-I_RS_S_subunit"/>
</dbReference>
<dbReference type="AlphaFoldDB" id="A0A378R662"/>
<sequence>MASFDFQAALTHGKMFLVKSGELDGRLDVDYYQFNQNHVDTTKLSHLIRIQGGKRLPKGENYSDVETNYLYFRVSDMTEYQSAYFGNCKFVSEEIYLALQRYELFENELVISIAGTIGKIQIVDNFPANKKVILTENCAKLSIKDNSILRSKYLSLVLQTDFVQQQIIASSIQTTIPKLGLDKILTLKIPKLPDIRQQEKCVSLMDNAISEKEKAYDKAKTLLNSINDYLLDELQIDLPKIDNCLKSRIFTVQMSKVSGGQFDVQSQFNKYFRIQGGKYENKRLDKLAFLQKGQSITSDDVIEGDYPVIAGGQTSPYNHHSYNHSGNVITVSASGSAGYVWYHDYPIFASDCTMIFSKNEDEILTEFLAEILKLKQQEIYRLAKGGVQVHVYAKDLALLQIPVPDLATQQKIIIHIRQIRQQASDLYKQADETLAKTKADIERMILGGQ</sequence>
<evidence type="ECO:0000256" key="1">
    <source>
        <dbReference type="ARBA" id="ARBA00010923"/>
    </source>
</evidence>
<dbReference type="Gene3D" id="1.10.287.1120">
    <property type="entry name" value="Bipartite methylase S protein"/>
    <property type="match status" value="1"/>
</dbReference>
<protein>
    <submittedName>
        <fullName evidence="5">EcoKI restriction-modification system protein HsdS</fullName>
    </submittedName>
</protein>
<feature type="domain" description="Type I restriction modification DNA specificity" evidence="4">
    <location>
        <begin position="40"/>
        <end position="210"/>
    </location>
</feature>
<dbReference type="SUPFAM" id="SSF116734">
    <property type="entry name" value="DNA methylase specificity domain"/>
    <property type="match status" value="2"/>
</dbReference>
<evidence type="ECO:0000313" key="5">
    <source>
        <dbReference type="EMBL" id="STZ13624.1"/>
    </source>
</evidence>
<evidence type="ECO:0000256" key="2">
    <source>
        <dbReference type="ARBA" id="ARBA00022747"/>
    </source>
</evidence>
<dbReference type="EMBL" id="UGQE01000002">
    <property type="protein sequence ID" value="STZ13624.1"/>
    <property type="molecule type" value="Genomic_DNA"/>
</dbReference>
<proteinExistence type="inferred from homology"/>
<dbReference type="Gene3D" id="3.90.220.20">
    <property type="entry name" value="DNA methylase specificity domains"/>
    <property type="match status" value="2"/>
</dbReference>
<accession>A0A378R662</accession>
<reference evidence="5 6" key="1">
    <citation type="submission" date="2018-06" db="EMBL/GenBank/DDBJ databases">
        <authorList>
            <consortium name="Pathogen Informatics"/>
            <person name="Doyle S."/>
        </authorList>
    </citation>
    <scope>NUCLEOTIDE SEQUENCE [LARGE SCALE GENOMIC DNA]</scope>
    <source>
        <strain evidence="5 6">NCTC10293</strain>
    </source>
</reference>
<dbReference type="InterPro" id="IPR044946">
    <property type="entry name" value="Restrct_endonuc_typeI_TRD_sf"/>
</dbReference>
<feature type="domain" description="Type I restriction modification DNA specificity" evidence="4">
    <location>
        <begin position="278"/>
        <end position="429"/>
    </location>
</feature>
<evidence type="ECO:0000256" key="3">
    <source>
        <dbReference type="ARBA" id="ARBA00023125"/>
    </source>
</evidence>
<dbReference type="Pfam" id="PF01420">
    <property type="entry name" value="Methylase_S"/>
    <property type="match status" value="2"/>
</dbReference>
<keyword evidence="3" id="KW-0238">DNA-binding</keyword>
<keyword evidence="2" id="KW-0680">Restriction system</keyword>
<dbReference type="GO" id="GO:0009307">
    <property type="term" value="P:DNA restriction-modification system"/>
    <property type="evidence" value="ECO:0007669"/>
    <property type="project" value="UniProtKB-KW"/>
</dbReference>
<organism evidence="5 6">
    <name type="scientific">Moraxella caviae</name>
    <dbReference type="NCBI Taxonomy" id="34060"/>
    <lineage>
        <taxon>Bacteria</taxon>
        <taxon>Pseudomonadati</taxon>
        <taxon>Pseudomonadota</taxon>
        <taxon>Gammaproteobacteria</taxon>
        <taxon>Moraxellales</taxon>
        <taxon>Moraxellaceae</taxon>
        <taxon>Moraxella</taxon>
    </lineage>
</organism>
<evidence type="ECO:0000259" key="4">
    <source>
        <dbReference type="Pfam" id="PF01420"/>
    </source>
</evidence>
<dbReference type="PANTHER" id="PTHR30408:SF12">
    <property type="entry name" value="TYPE I RESTRICTION ENZYME MJAVIII SPECIFICITY SUBUNIT"/>
    <property type="match status" value="1"/>
</dbReference>
<name>A0A378R662_9GAMM</name>
<dbReference type="CDD" id="cd17256">
    <property type="entry name" value="RMtype1_S_EcoJA65PI-TRD1-CR1_like"/>
    <property type="match status" value="1"/>
</dbReference>
<dbReference type="REBASE" id="405110">
    <property type="entry name" value="S.Mca10293ORF1203P"/>
</dbReference>
<dbReference type="RefSeq" id="WP_115338126.1">
    <property type="nucleotide sequence ID" value="NZ_CAACXO010000039.1"/>
</dbReference>